<dbReference type="Gene3D" id="1.20.141.10">
    <property type="entry name" value="Chitosanase, subunit A, domain 1"/>
    <property type="match status" value="1"/>
</dbReference>
<proteinExistence type="predicted"/>
<evidence type="ECO:0000313" key="1">
    <source>
        <dbReference type="EMBL" id="KKN24884.1"/>
    </source>
</evidence>
<dbReference type="AlphaFoldDB" id="A0A0F9P496"/>
<reference evidence="1" key="1">
    <citation type="journal article" date="2015" name="Nature">
        <title>Complex archaea that bridge the gap between prokaryotes and eukaryotes.</title>
        <authorList>
            <person name="Spang A."/>
            <person name="Saw J.H."/>
            <person name="Jorgensen S.L."/>
            <person name="Zaremba-Niedzwiedzka K."/>
            <person name="Martijn J."/>
            <person name="Lind A.E."/>
            <person name="van Eijk R."/>
            <person name="Schleper C."/>
            <person name="Guy L."/>
            <person name="Ettema T.J."/>
        </authorList>
    </citation>
    <scope>NUCLEOTIDE SEQUENCE</scope>
</reference>
<sequence length="178" mass="20325">MLHVKDSGFLDAANSFIPMEPELWVHPENEKYAYAWHLPQMRVGEAFDIRGASRALVLEWVYRNLWIKLGLNNVSKNTQAAALLLRLFMLFPTRRVTFMIQRVILALGKKVLGSPGNAAVDGIFGEKTRGAIYSELSDRYEPTRMALYAEVYSELQSFNNSDEALWGPILEAYVTRRI</sequence>
<dbReference type="EMBL" id="LAZR01002848">
    <property type="protein sequence ID" value="KKN24884.1"/>
    <property type="molecule type" value="Genomic_DNA"/>
</dbReference>
<protein>
    <submittedName>
        <fullName evidence="1">Uncharacterized protein</fullName>
    </submittedName>
</protein>
<accession>A0A0F9P496</accession>
<comment type="caution">
    <text evidence="1">The sequence shown here is derived from an EMBL/GenBank/DDBJ whole genome shotgun (WGS) entry which is preliminary data.</text>
</comment>
<gene>
    <name evidence="1" type="ORF">LCGC14_0890340</name>
</gene>
<organism evidence="1">
    <name type="scientific">marine sediment metagenome</name>
    <dbReference type="NCBI Taxonomy" id="412755"/>
    <lineage>
        <taxon>unclassified sequences</taxon>
        <taxon>metagenomes</taxon>
        <taxon>ecological metagenomes</taxon>
    </lineage>
</organism>
<name>A0A0F9P496_9ZZZZ</name>